<accession>A0ABR2ISR0</accession>
<gene>
    <name evidence="2" type="ORF">PGQ11_006111</name>
</gene>
<dbReference type="Proteomes" id="UP001390339">
    <property type="component" value="Unassembled WGS sequence"/>
</dbReference>
<keyword evidence="3" id="KW-1185">Reference proteome</keyword>
<comment type="caution">
    <text evidence="2">The sequence shown here is derived from an EMBL/GenBank/DDBJ whole genome shotgun (WGS) entry which is preliminary data.</text>
</comment>
<feature type="compositionally biased region" description="Polar residues" evidence="1">
    <location>
        <begin position="35"/>
        <end position="44"/>
    </location>
</feature>
<name>A0ABR2ISR0_9PEZI</name>
<proteinExistence type="predicted"/>
<evidence type="ECO:0000313" key="2">
    <source>
        <dbReference type="EMBL" id="KAK8867533.1"/>
    </source>
</evidence>
<feature type="compositionally biased region" description="Polar residues" evidence="1">
    <location>
        <begin position="195"/>
        <end position="206"/>
    </location>
</feature>
<reference evidence="2 3" key="1">
    <citation type="journal article" date="2024" name="IMA Fungus">
        <title>Apiospora arundinis, a panoply of carbohydrate-active enzymes and secondary metabolites.</title>
        <authorList>
            <person name="Sorensen T."/>
            <person name="Petersen C."/>
            <person name="Muurmann A.T."/>
            <person name="Christiansen J.V."/>
            <person name="Brundto M.L."/>
            <person name="Overgaard C.K."/>
            <person name="Boysen A.T."/>
            <person name="Wollenberg R.D."/>
            <person name="Larsen T.O."/>
            <person name="Sorensen J.L."/>
            <person name="Nielsen K.L."/>
            <person name="Sondergaard T.E."/>
        </authorList>
    </citation>
    <scope>NUCLEOTIDE SEQUENCE [LARGE SCALE GENOMIC DNA]</scope>
    <source>
        <strain evidence="2 3">AAU 773</strain>
    </source>
</reference>
<organism evidence="2 3">
    <name type="scientific">Apiospora arundinis</name>
    <dbReference type="NCBI Taxonomy" id="335852"/>
    <lineage>
        <taxon>Eukaryota</taxon>
        <taxon>Fungi</taxon>
        <taxon>Dikarya</taxon>
        <taxon>Ascomycota</taxon>
        <taxon>Pezizomycotina</taxon>
        <taxon>Sordariomycetes</taxon>
        <taxon>Xylariomycetidae</taxon>
        <taxon>Amphisphaeriales</taxon>
        <taxon>Apiosporaceae</taxon>
        <taxon>Apiospora</taxon>
    </lineage>
</organism>
<feature type="compositionally biased region" description="Basic and acidic residues" evidence="1">
    <location>
        <begin position="178"/>
        <end position="188"/>
    </location>
</feature>
<evidence type="ECO:0000256" key="1">
    <source>
        <dbReference type="SAM" id="MobiDB-lite"/>
    </source>
</evidence>
<feature type="region of interest" description="Disordered" evidence="1">
    <location>
        <begin position="1"/>
        <end position="48"/>
    </location>
</feature>
<dbReference type="EMBL" id="JAPCWZ010000004">
    <property type="protein sequence ID" value="KAK8867533.1"/>
    <property type="molecule type" value="Genomic_DNA"/>
</dbReference>
<feature type="compositionally biased region" description="Polar residues" evidence="1">
    <location>
        <begin position="1"/>
        <end position="14"/>
    </location>
</feature>
<evidence type="ECO:0000313" key="3">
    <source>
        <dbReference type="Proteomes" id="UP001390339"/>
    </source>
</evidence>
<feature type="region of interest" description="Disordered" evidence="1">
    <location>
        <begin position="147"/>
        <end position="223"/>
    </location>
</feature>
<protein>
    <submittedName>
        <fullName evidence="2">Uncharacterized protein</fullName>
    </submittedName>
</protein>
<sequence length="223" mass="23838">MDEYPQATQGSQVSALEDSEDATDTTVPQVIPRQVNGTNRTNGDTAIPRQGPVVYAPIAILNVPVTAPQDIDLSNDPAAYVAQNPRANGSDVQQSAIMRAPLLANNRPLQRPEALHPLHEQVGPPPTVLSRQGWVDRQISRAALLGNWPHVSSPNGGPSQRPDRTSLSTWHDAQPNDEPYHNIEEIDHLGPPAESNDTATDDSPGSDNGAVAGSSPRSPRQAD</sequence>